<evidence type="ECO:0000313" key="5">
    <source>
        <dbReference type="EMBL" id="MFC3074551.1"/>
    </source>
</evidence>
<evidence type="ECO:0000256" key="3">
    <source>
        <dbReference type="ARBA" id="ARBA00022737"/>
    </source>
</evidence>
<evidence type="ECO:0000256" key="2">
    <source>
        <dbReference type="ARBA" id="ARBA00022679"/>
    </source>
</evidence>
<dbReference type="InterPro" id="IPR001451">
    <property type="entry name" value="Hexapep"/>
</dbReference>
<organism evidence="5 6">
    <name type="scientific">Shinella pollutisoli</name>
    <dbReference type="NCBI Taxonomy" id="2250594"/>
    <lineage>
        <taxon>Bacteria</taxon>
        <taxon>Pseudomonadati</taxon>
        <taxon>Pseudomonadota</taxon>
        <taxon>Alphaproteobacteria</taxon>
        <taxon>Hyphomicrobiales</taxon>
        <taxon>Rhizobiaceae</taxon>
        <taxon>Shinella</taxon>
    </lineage>
</organism>
<dbReference type="EMBL" id="JBHRSP010000024">
    <property type="protein sequence ID" value="MFC3074551.1"/>
    <property type="molecule type" value="Genomic_DNA"/>
</dbReference>
<sequence length="249" mass="27602">MIQIKSPKLISKNVVIRYRAPFSLVGNVEVKRSFKAGYYSYIRSGLVASLNSIGNYCSIGPGFTVGDTNHPVDWLSTAGLLYTKTRFNWYQPYKTRFIPDPAHVALKKDMDTRKAAPVIGNDVWIGGNVTVLRGVTIGDGAIVAAGSIVTKDVAPFAIVGGVPAKPIRMRFDEETVARLQQVKWWDYDILDLMGVDFSDIHRALDQISERVAAGTLRPRTDDYLTWSQAADPPPAKVPRPFSFLKRSGR</sequence>
<dbReference type="PANTHER" id="PTHR43300:SF11">
    <property type="entry name" value="ACETYLTRANSFERASE RV3034C-RELATED"/>
    <property type="match status" value="1"/>
</dbReference>
<comment type="caution">
    <text evidence="5">The sequence shown here is derived from an EMBL/GenBank/DDBJ whole genome shotgun (WGS) entry which is preliminary data.</text>
</comment>
<accession>A0ABV7DHY1</accession>
<dbReference type="PANTHER" id="PTHR43300">
    <property type="entry name" value="ACETYLTRANSFERASE"/>
    <property type="match status" value="1"/>
</dbReference>
<evidence type="ECO:0000256" key="4">
    <source>
        <dbReference type="ARBA" id="ARBA00023315"/>
    </source>
</evidence>
<evidence type="ECO:0000313" key="6">
    <source>
        <dbReference type="Proteomes" id="UP001595377"/>
    </source>
</evidence>
<dbReference type="InterPro" id="IPR011004">
    <property type="entry name" value="Trimer_LpxA-like_sf"/>
</dbReference>
<evidence type="ECO:0000256" key="1">
    <source>
        <dbReference type="ARBA" id="ARBA00007274"/>
    </source>
</evidence>
<dbReference type="Proteomes" id="UP001595377">
    <property type="component" value="Unassembled WGS sequence"/>
</dbReference>
<keyword evidence="2 5" id="KW-0808">Transferase</keyword>
<dbReference type="InterPro" id="IPR050179">
    <property type="entry name" value="Trans_hexapeptide_repeat"/>
</dbReference>
<keyword evidence="6" id="KW-1185">Reference proteome</keyword>
<dbReference type="Gene3D" id="2.160.10.10">
    <property type="entry name" value="Hexapeptide repeat proteins"/>
    <property type="match status" value="1"/>
</dbReference>
<gene>
    <name evidence="5" type="ORF">ACFOHH_15675</name>
</gene>
<comment type="similarity">
    <text evidence="1">Belongs to the transferase hexapeptide repeat family.</text>
</comment>
<dbReference type="RefSeq" id="WP_306766157.1">
    <property type="nucleotide sequence ID" value="NZ_JANFDG010000002.1"/>
</dbReference>
<keyword evidence="3" id="KW-0677">Repeat</keyword>
<dbReference type="GO" id="GO:0016746">
    <property type="term" value="F:acyltransferase activity"/>
    <property type="evidence" value="ECO:0007669"/>
    <property type="project" value="UniProtKB-KW"/>
</dbReference>
<dbReference type="InterPro" id="IPR018357">
    <property type="entry name" value="Hexapep_transf_CS"/>
</dbReference>
<reference evidence="6" key="1">
    <citation type="journal article" date="2019" name="Int. J. Syst. Evol. Microbiol.">
        <title>The Global Catalogue of Microorganisms (GCM) 10K type strain sequencing project: providing services to taxonomists for standard genome sequencing and annotation.</title>
        <authorList>
            <consortium name="The Broad Institute Genomics Platform"/>
            <consortium name="The Broad Institute Genome Sequencing Center for Infectious Disease"/>
            <person name="Wu L."/>
            <person name="Ma J."/>
        </authorList>
    </citation>
    <scope>NUCLEOTIDE SEQUENCE [LARGE SCALE GENOMIC DNA]</scope>
    <source>
        <strain evidence="6">KCTC 52677</strain>
    </source>
</reference>
<keyword evidence="4 5" id="KW-0012">Acyltransferase</keyword>
<dbReference type="Pfam" id="PF00132">
    <property type="entry name" value="Hexapep"/>
    <property type="match status" value="1"/>
</dbReference>
<dbReference type="EC" id="2.3.1.-" evidence="5"/>
<name>A0ABV7DHY1_9HYPH</name>
<dbReference type="SUPFAM" id="SSF51161">
    <property type="entry name" value="Trimeric LpxA-like enzymes"/>
    <property type="match status" value="1"/>
</dbReference>
<dbReference type="PROSITE" id="PS00101">
    <property type="entry name" value="HEXAPEP_TRANSFERASES"/>
    <property type="match status" value="1"/>
</dbReference>
<dbReference type="CDD" id="cd03349">
    <property type="entry name" value="LbH_XAT"/>
    <property type="match status" value="1"/>
</dbReference>
<proteinExistence type="inferred from homology"/>
<protein>
    <submittedName>
        <fullName evidence="5">CatB-related O-acetyltransferase</fullName>
        <ecNumber evidence="5">2.3.1.-</ecNumber>
    </submittedName>
</protein>